<dbReference type="AlphaFoldDB" id="A0A1Y4LHA7"/>
<feature type="domain" description="Ribosomal protein eL8/eL30/eS12/Gadd45" evidence="2">
    <location>
        <begin position="21"/>
        <end position="100"/>
    </location>
</feature>
<dbReference type="InterPro" id="IPR029064">
    <property type="entry name" value="Ribosomal_eL30-like_sf"/>
</dbReference>
<dbReference type="EMBL" id="NFKK01000004">
    <property type="protein sequence ID" value="OUP53502.1"/>
    <property type="molecule type" value="Genomic_DNA"/>
</dbReference>
<reference evidence="4" key="1">
    <citation type="submission" date="2017-04" db="EMBL/GenBank/DDBJ databases">
        <title>Function of individual gut microbiota members based on whole genome sequencing of pure cultures obtained from chicken caecum.</title>
        <authorList>
            <person name="Medvecky M."/>
            <person name="Cejkova D."/>
            <person name="Polansky O."/>
            <person name="Karasova D."/>
            <person name="Kubasova T."/>
            <person name="Cizek A."/>
            <person name="Rychlik I."/>
        </authorList>
    </citation>
    <scope>NUCLEOTIDE SEQUENCE [LARGE SCALE GENOMIC DNA]</scope>
    <source>
        <strain evidence="4">An180</strain>
    </source>
</reference>
<gene>
    <name evidence="3" type="ORF">B5F17_05710</name>
</gene>
<evidence type="ECO:0000313" key="3">
    <source>
        <dbReference type="EMBL" id="OUP53502.1"/>
    </source>
</evidence>
<protein>
    <recommendedName>
        <fullName evidence="2">Ribosomal protein eL8/eL30/eS12/Gadd45 domain-containing protein</fullName>
    </recommendedName>
</protein>
<accession>A0A1Y4LHA7</accession>
<evidence type="ECO:0000313" key="4">
    <source>
        <dbReference type="Proteomes" id="UP000195897"/>
    </source>
</evidence>
<dbReference type="Gene3D" id="3.30.1330.30">
    <property type="match status" value="1"/>
</dbReference>
<dbReference type="Pfam" id="PF01248">
    <property type="entry name" value="Ribosomal_L7Ae"/>
    <property type="match status" value="1"/>
</dbReference>
<dbReference type="SUPFAM" id="SSF55315">
    <property type="entry name" value="L30e-like"/>
    <property type="match status" value="1"/>
</dbReference>
<proteinExistence type="predicted"/>
<organism evidence="3 4">
    <name type="scientific">Butyricicoccus pullicaecorum</name>
    <dbReference type="NCBI Taxonomy" id="501571"/>
    <lineage>
        <taxon>Bacteria</taxon>
        <taxon>Bacillati</taxon>
        <taxon>Bacillota</taxon>
        <taxon>Clostridia</taxon>
        <taxon>Eubacteriales</taxon>
        <taxon>Butyricicoccaceae</taxon>
        <taxon>Butyricicoccus</taxon>
    </lineage>
</organism>
<dbReference type="Proteomes" id="UP000195897">
    <property type="component" value="Unassembled WGS sequence"/>
</dbReference>
<dbReference type="InterPro" id="IPR004038">
    <property type="entry name" value="Ribosomal_eL8/eL30/eS12/Gad45"/>
</dbReference>
<evidence type="ECO:0000259" key="2">
    <source>
        <dbReference type="Pfam" id="PF01248"/>
    </source>
</evidence>
<sequence>MMRWKSAWRRPDMQIEPLLGLIGLARRAGKLAVGEALTAELVAEGRARAIFLAEDVGEATRRKVMRHDARVPVFRLPCAKAELGRAVGFPDCAVCAMQDIGMAQAAAKKFADSSEENRLAAARVAQKKTRIDSRKGIKKDKKSRG</sequence>
<evidence type="ECO:0000256" key="1">
    <source>
        <dbReference type="SAM" id="MobiDB-lite"/>
    </source>
</evidence>
<feature type="region of interest" description="Disordered" evidence="1">
    <location>
        <begin position="121"/>
        <end position="145"/>
    </location>
</feature>
<comment type="caution">
    <text evidence="3">The sequence shown here is derived from an EMBL/GenBank/DDBJ whole genome shotgun (WGS) entry which is preliminary data.</text>
</comment>
<name>A0A1Y4LHA7_9FIRM</name>
<feature type="compositionally biased region" description="Basic residues" evidence="1">
    <location>
        <begin position="136"/>
        <end position="145"/>
    </location>
</feature>